<keyword evidence="1" id="KW-0812">Transmembrane</keyword>
<evidence type="ECO:0000313" key="2">
    <source>
        <dbReference type="EMBL" id="AIF12902.1"/>
    </source>
</evidence>
<protein>
    <submittedName>
        <fullName evidence="2">Uncharacterized protein</fullName>
    </submittedName>
</protein>
<organism evidence="2">
    <name type="scientific">uncultured marine thaumarchaeote KM3_57_F02</name>
    <dbReference type="NCBI Taxonomy" id="1456209"/>
    <lineage>
        <taxon>Archaea</taxon>
        <taxon>Nitrososphaerota</taxon>
        <taxon>environmental samples</taxon>
    </lineage>
</organism>
<dbReference type="AlphaFoldDB" id="A0A075HES9"/>
<reference evidence="2" key="1">
    <citation type="journal article" date="2014" name="Genome Biol. Evol.">
        <title>Pangenome evidence for extensive interdomain horizontal transfer affecting lineage core and shell genes in uncultured planktonic thaumarchaeota and euryarchaeota.</title>
        <authorList>
            <person name="Deschamps P."/>
            <person name="Zivanovic Y."/>
            <person name="Moreira D."/>
            <person name="Rodriguez-Valera F."/>
            <person name="Lopez-Garcia P."/>
        </authorList>
    </citation>
    <scope>NUCLEOTIDE SEQUENCE</scope>
</reference>
<dbReference type="EMBL" id="KF900957">
    <property type="protein sequence ID" value="AIF12902.1"/>
    <property type="molecule type" value="Genomic_DNA"/>
</dbReference>
<accession>A0A075HES9</accession>
<name>A0A075HES9_9ARCH</name>
<sequence>MTNNWLRRRWLNFRQGHSIYLIFILTFANFILIFHRLFIERVEALNEIFSSVWLFAVFFVIMYIPIAILIGHWHRTTQVKVETELVQRQNPMMAKWWRILVDMQTGKASKEEIEKFRALLKAIEEGKDAPEDLDNKKE</sequence>
<proteinExistence type="predicted"/>
<keyword evidence="1" id="KW-0472">Membrane</keyword>
<feature type="transmembrane region" description="Helical" evidence="1">
    <location>
        <begin position="20"/>
        <end position="39"/>
    </location>
</feature>
<keyword evidence="1" id="KW-1133">Transmembrane helix</keyword>
<evidence type="ECO:0000256" key="1">
    <source>
        <dbReference type="SAM" id="Phobius"/>
    </source>
</evidence>
<feature type="transmembrane region" description="Helical" evidence="1">
    <location>
        <begin position="51"/>
        <end position="70"/>
    </location>
</feature>